<sequence>MKYSLMYSEKAQKQLNKLDNSMKSKILRYIDQNLFDTDNPKKFGKALRYNLKGFWRYRVENYRIIVKIEENELLILVVQIDKRDKIYI</sequence>
<evidence type="ECO:0000313" key="3">
    <source>
        <dbReference type="EMBL" id="XDU63167.1"/>
    </source>
</evidence>
<dbReference type="InterPro" id="IPR035093">
    <property type="entry name" value="RelE/ParE_toxin_dom_sf"/>
</dbReference>
<keyword evidence="2" id="KW-1277">Toxin-antitoxin system</keyword>
<protein>
    <submittedName>
        <fullName evidence="3">Type II toxin-antitoxin system RelE/ParE family toxin</fullName>
    </submittedName>
</protein>
<name>A0AB39V744_9FUSO</name>
<dbReference type="NCBIfam" id="TIGR02385">
    <property type="entry name" value="RelE_StbE"/>
    <property type="match status" value="1"/>
</dbReference>
<dbReference type="KEGG" id="lala:AB8B28_04805"/>
<dbReference type="Pfam" id="PF05016">
    <property type="entry name" value="ParE_toxin"/>
    <property type="match status" value="1"/>
</dbReference>
<dbReference type="PANTHER" id="PTHR35601">
    <property type="entry name" value="TOXIN RELE"/>
    <property type="match status" value="1"/>
</dbReference>
<evidence type="ECO:0000256" key="2">
    <source>
        <dbReference type="ARBA" id="ARBA00022649"/>
    </source>
</evidence>
<comment type="similarity">
    <text evidence="1">Belongs to the RelE toxin family.</text>
</comment>
<reference evidence="3" key="1">
    <citation type="submission" date="2024-07" db="EMBL/GenBank/DDBJ databases">
        <authorList>
            <person name="Li X.-J."/>
            <person name="Wang X."/>
        </authorList>
    </citation>
    <scope>NUCLEOTIDE SEQUENCE</scope>
    <source>
        <strain evidence="3">HSP-536</strain>
    </source>
</reference>
<accession>A0AB39V744</accession>
<dbReference type="SUPFAM" id="SSF143011">
    <property type="entry name" value="RelE-like"/>
    <property type="match status" value="1"/>
</dbReference>
<dbReference type="AlphaFoldDB" id="A0AB39V744"/>
<organism evidence="3">
    <name type="scientific">Leptotrichia alba</name>
    <dbReference type="NCBI Taxonomy" id="3239304"/>
    <lineage>
        <taxon>Bacteria</taxon>
        <taxon>Fusobacteriati</taxon>
        <taxon>Fusobacteriota</taxon>
        <taxon>Fusobacteriia</taxon>
        <taxon>Fusobacteriales</taxon>
        <taxon>Leptotrichiaceae</taxon>
        <taxon>Leptotrichia</taxon>
    </lineage>
</organism>
<dbReference type="Gene3D" id="3.30.2310.20">
    <property type="entry name" value="RelE-like"/>
    <property type="match status" value="1"/>
</dbReference>
<evidence type="ECO:0000256" key="1">
    <source>
        <dbReference type="ARBA" id="ARBA00006226"/>
    </source>
</evidence>
<dbReference type="InterPro" id="IPR007712">
    <property type="entry name" value="RelE/ParE_toxin"/>
</dbReference>
<dbReference type="PANTHER" id="PTHR35601:SF1">
    <property type="entry name" value="TOXIN RELE"/>
    <property type="match status" value="1"/>
</dbReference>
<dbReference type="EMBL" id="CP165647">
    <property type="protein sequence ID" value="XDU63167.1"/>
    <property type="molecule type" value="Genomic_DNA"/>
</dbReference>
<gene>
    <name evidence="3" type="ORF">AB8B28_04805</name>
</gene>
<dbReference type="RefSeq" id="WP_369717163.1">
    <property type="nucleotide sequence ID" value="NZ_CP165647.1"/>
</dbReference>
<proteinExistence type="inferred from homology"/>